<keyword evidence="2" id="KW-1185">Reference proteome</keyword>
<dbReference type="AlphaFoldDB" id="A0A2Z4GIN8"/>
<dbReference type="InterPro" id="IPR009591">
    <property type="entry name" value="Beet_yellows_virus_p6"/>
</dbReference>
<dbReference type="KEGG" id="als:DJ013_13200"/>
<accession>A0A2Z4GIN8</accession>
<protein>
    <submittedName>
        <fullName evidence="1">Uncharacterized protein</fullName>
    </submittedName>
</protein>
<dbReference type="Pfam" id="PF06716">
    <property type="entry name" value="MP_p6"/>
    <property type="match status" value="1"/>
</dbReference>
<dbReference type="Proteomes" id="UP000249873">
    <property type="component" value="Chromosome"/>
</dbReference>
<evidence type="ECO:0000313" key="1">
    <source>
        <dbReference type="EMBL" id="AWW00906.1"/>
    </source>
</evidence>
<sequence length="40" mass="4687">MYLFCFRVYCWAIIKPIIYLTTCQSINAEGVVFINGVMQH</sequence>
<name>A0A2Z4GIN8_9BACT</name>
<organism evidence="1 2">
    <name type="scientific">Arcticibacterium luteifluviistationis</name>
    <dbReference type="NCBI Taxonomy" id="1784714"/>
    <lineage>
        <taxon>Bacteria</taxon>
        <taxon>Pseudomonadati</taxon>
        <taxon>Bacteroidota</taxon>
        <taxon>Cytophagia</taxon>
        <taxon>Cytophagales</taxon>
        <taxon>Leadbetterellaceae</taxon>
        <taxon>Arcticibacterium</taxon>
    </lineage>
</organism>
<dbReference type="EMBL" id="CP029480">
    <property type="protein sequence ID" value="AWW00906.1"/>
    <property type="molecule type" value="Genomic_DNA"/>
</dbReference>
<evidence type="ECO:0000313" key="2">
    <source>
        <dbReference type="Proteomes" id="UP000249873"/>
    </source>
</evidence>
<proteinExistence type="predicted"/>
<reference evidence="1 2" key="1">
    <citation type="submission" date="2018-05" db="EMBL/GenBank/DDBJ databases">
        <title>Complete genome sequence of Arcticibacterium luteifluviistationis SM1504T, a cytophagaceae bacterium isolated from Arctic surface seawater.</title>
        <authorList>
            <person name="Li Y."/>
            <person name="Qin Q.-L."/>
        </authorList>
    </citation>
    <scope>NUCLEOTIDE SEQUENCE [LARGE SCALE GENOMIC DNA]</scope>
    <source>
        <strain evidence="1 2">SM1504</strain>
    </source>
</reference>
<gene>
    <name evidence="1" type="ORF">DJ013_13200</name>
</gene>